<accession>A0AA39NVM8</accession>
<organism evidence="3 4">
    <name type="scientific">Armillaria novae-zelandiae</name>
    <dbReference type="NCBI Taxonomy" id="153914"/>
    <lineage>
        <taxon>Eukaryota</taxon>
        <taxon>Fungi</taxon>
        <taxon>Dikarya</taxon>
        <taxon>Basidiomycota</taxon>
        <taxon>Agaricomycotina</taxon>
        <taxon>Agaricomycetes</taxon>
        <taxon>Agaricomycetidae</taxon>
        <taxon>Agaricales</taxon>
        <taxon>Marasmiineae</taxon>
        <taxon>Physalacriaceae</taxon>
        <taxon>Armillaria</taxon>
    </lineage>
</organism>
<reference evidence="3" key="1">
    <citation type="submission" date="2023-06" db="EMBL/GenBank/DDBJ databases">
        <authorList>
            <consortium name="Lawrence Berkeley National Laboratory"/>
            <person name="Ahrendt S."/>
            <person name="Sahu N."/>
            <person name="Indic B."/>
            <person name="Wong-Bajracharya J."/>
            <person name="Merenyi Z."/>
            <person name="Ke H.-M."/>
            <person name="Monk M."/>
            <person name="Kocsube S."/>
            <person name="Drula E."/>
            <person name="Lipzen A."/>
            <person name="Balint B."/>
            <person name="Henrissat B."/>
            <person name="Andreopoulos B."/>
            <person name="Martin F.M."/>
            <person name="Harder C.B."/>
            <person name="Rigling D."/>
            <person name="Ford K.L."/>
            <person name="Foster G.D."/>
            <person name="Pangilinan J."/>
            <person name="Papanicolaou A."/>
            <person name="Barry K."/>
            <person name="LaButti K."/>
            <person name="Viragh M."/>
            <person name="Koriabine M."/>
            <person name="Yan M."/>
            <person name="Riley R."/>
            <person name="Champramary S."/>
            <person name="Plett K.L."/>
            <person name="Tsai I.J."/>
            <person name="Slot J."/>
            <person name="Sipos G."/>
            <person name="Plett J."/>
            <person name="Nagy L.G."/>
            <person name="Grigoriev I.V."/>
        </authorList>
    </citation>
    <scope>NUCLEOTIDE SEQUENCE</scope>
    <source>
        <strain evidence="3">ICMP 16352</strain>
    </source>
</reference>
<dbReference type="AlphaFoldDB" id="A0AA39NVM8"/>
<name>A0AA39NVM8_9AGAR</name>
<feature type="signal peptide" evidence="2">
    <location>
        <begin position="1"/>
        <end position="21"/>
    </location>
</feature>
<dbReference type="Proteomes" id="UP001175227">
    <property type="component" value="Unassembled WGS sequence"/>
</dbReference>
<keyword evidence="2" id="KW-0732">Signal</keyword>
<feature type="compositionally biased region" description="Acidic residues" evidence="1">
    <location>
        <begin position="87"/>
        <end position="97"/>
    </location>
</feature>
<gene>
    <name evidence="3" type="ORF">IW261DRAFT_1660708</name>
</gene>
<feature type="compositionally biased region" description="Polar residues" evidence="1">
    <location>
        <begin position="173"/>
        <end position="185"/>
    </location>
</feature>
<feature type="compositionally biased region" description="Polar residues" evidence="1">
    <location>
        <begin position="123"/>
        <end position="133"/>
    </location>
</feature>
<dbReference type="EMBL" id="JAUEPR010000038">
    <property type="protein sequence ID" value="KAK0472741.1"/>
    <property type="molecule type" value="Genomic_DNA"/>
</dbReference>
<comment type="caution">
    <text evidence="3">The sequence shown here is derived from an EMBL/GenBank/DDBJ whole genome shotgun (WGS) entry which is preliminary data.</text>
</comment>
<feature type="chain" id="PRO_5041362587" evidence="2">
    <location>
        <begin position="22"/>
        <end position="185"/>
    </location>
</feature>
<evidence type="ECO:0000313" key="4">
    <source>
        <dbReference type="Proteomes" id="UP001175227"/>
    </source>
</evidence>
<evidence type="ECO:0000256" key="2">
    <source>
        <dbReference type="SAM" id="SignalP"/>
    </source>
</evidence>
<feature type="region of interest" description="Disordered" evidence="1">
    <location>
        <begin position="87"/>
        <end position="185"/>
    </location>
</feature>
<protein>
    <submittedName>
        <fullName evidence="3">Uncharacterized protein</fullName>
    </submittedName>
</protein>
<proteinExistence type="predicted"/>
<evidence type="ECO:0000313" key="3">
    <source>
        <dbReference type="EMBL" id="KAK0472741.1"/>
    </source>
</evidence>
<evidence type="ECO:0000256" key="1">
    <source>
        <dbReference type="SAM" id="MobiDB-lite"/>
    </source>
</evidence>
<sequence length="185" mass="20063">MCFSWIVHALALISTEGIATATNIIPSVQQAVVSDFISTDSGLMFGTNDSNEEEDDDDENSAMGAVSYFEPTKNLKAQLAEFERDIQEEDGLDDDIDAPIADHFETSDDMDGMEDPMLVSHPDGSSSLPSKQETPPLPNLRVNGDVHHVEQLKSTPGGDEPSPAVKVEMSPKHSLSTWKNCIAQS</sequence>
<keyword evidence="4" id="KW-1185">Reference proteome</keyword>